<protein>
    <submittedName>
        <fullName evidence="3">Uncharacterized protein</fullName>
    </submittedName>
</protein>
<keyword evidence="2" id="KW-0732">Signal</keyword>
<comment type="caution">
    <text evidence="3">The sequence shown here is derived from an EMBL/GenBank/DDBJ whole genome shotgun (WGS) entry which is preliminary data.</text>
</comment>
<dbReference type="AlphaFoldDB" id="A0A482WL23"/>
<evidence type="ECO:0000256" key="2">
    <source>
        <dbReference type="SAM" id="SignalP"/>
    </source>
</evidence>
<organism evidence="3 4">
    <name type="scientific">Laodelphax striatellus</name>
    <name type="common">Small brown planthopper</name>
    <name type="synonym">Delphax striatella</name>
    <dbReference type="NCBI Taxonomy" id="195883"/>
    <lineage>
        <taxon>Eukaryota</taxon>
        <taxon>Metazoa</taxon>
        <taxon>Ecdysozoa</taxon>
        <taxon>Arthropoda</taxon>
        <taxon>Hexapoda</taxon>
        <taxon>Insecta</taxon>
        <taxon>Pterygota</taxon>
        <taxon>Neoptera</taxon>
        <taxon>Paraneoptera</taxon>
        <taxon>Hemiptera</taxon>
        <taxon>Auchenorrhyncha</taxon>
        <taxon>Fulgoroidea</taxon>
        <taxon>Delphacidae</taxon>
        <taxon>Criomorphinae</taxon>
        <taxon>Laodelphax</taxon>
    </lineage>
</organism>
<gene>
    <name evidence="3" type="ORF">LSTR_LSTR012365</name>
</gene>
<dbReference type="InParanoid" id="A0A482WL23"/>
<sequence length="297" mass="29498">MYAFANPLITVALALLSVVQSQPFPGVSTAAGSSANAGAFSSSGTSIRPGPGGTGSFVAQSGLSHDFSNPSFRSAVSSGPQGFAGGYAGGYSGGSFGSTGGYSGGSFGSTGGYSGGSFGSTGDYSGGSTGFAPFPNFAPIPFPYFAPAQPFDFSSFFQNYLASLQRYHQQLAASAQKAAADHSQGPQAPQFPQSSPASFGNELAGAAAFGQYGPQGGYGGAGVFPADSSVVDNRFGGPVAQSSGPFAAPPDGSSFYGVSSFSSSGQSDVNGKKSSFKQSAVTVNDNGKVTTYQAHDP</sequence>
<accession>A0A482WL23</accession>
<feature type="region of interest" description="Disordered" evidence="1">
    <location>
        <begin position="175"/>
        <end position="197"/>
    </location>
</feature>
<dbReference type="EMBL" id="QKKF02032971">
    <property type="protein sequence ID" value="RZF34020.1"/>
    <property type="molecule type" value="Genomic_DNA"/>
</dbReference>
<dbReference type="STRING" id="195883.A0A482WL23"/>
<keyword evidence="4" id="KW-1185">Reference proteome</keyword>
<reference evidence="3 4" key="1">
    <citation type="journal article" date="2017" name="Gigascience">
        <title>Genome sequence of the small brown planthopper, Laodelphax striatellus.</title>
        <authorList>
            <person name="Zhu J."/>
            <person name="Jiang F."/>
            <person name="Wang X."/>
            <person name="Yang P."/>
            <person name="Bao Y."/>
            <person name="Zhao W."/>
            <person name="Wang W."/>
            <person name="Lu H."/>
            <person name="Wang Q."/>
            <person name="Cui N."/>
            <person name="Li J."/>
            <person name="Chen X."/>
            <person name="Luo L."/>
            <person name="Yu J."/>
            <person name="Kang L."/>
            <person name="Cui F."/>
        </authorList>
    </citation>
    <scope>NUCLEOTIDE SEQUENCE [LARGE SCALE GENOMIC DNA]</scope>
    <source>
        <strain evidence="3">Lst14</strain>
    </source>
</reference>
<feature type="compositionally biased region" description="Polar residues" evidence="1">
    <location>
        <begin position="268"/>
        <end position="297"/>
    </location>
</feature>
<dbReference type="OrthoDB" id="6630842at2759"/>
<proteinExistence type="predicted"/>
<name>A0A482WL23_LAOST</name>
<evidence type="ECO:0000313" key="4">
    <source>
        <dbReference type="Proteomes" id="UP000291343"/>
    </source>
</evidence>
<dbReference type="Proteomes" id="UP000291343">
    <property type="component" value="Unassembled WGS sequence"/>
</dbReference>
<feature type="chain" id="PRO_5019852929" evidence="2">
    <location>
        <begin position="22"/>
        <end position="297"/>
    </location>
</feature>
<feature type="compositionally biased region" description="Low complexity" evidence="1">
    <location>
        <begin position="257"/>
        <end position="267"/>
    </location>
</feature>
<feature type="signal peptide" evidence="2">
    <location>
        <begin position="1"/>
        <end position="21"/>
    </location>
</feature>
<evidence type="ECO:0000313" key="3">
    <source>
        <dbReference type="EMBL" id="RZF34020.1"/>
    </source>
</evidence>
<evidence type="ECO:0000256" key="1">
    <source>
        <dbReference type="SAM" id="MobiDB-lite"/>
    </source>
</evidence>
<feature type="region of interest" description="Disordered" evidence="1">
    <location>
        <begin position="257"/>
        <end position="297"/>
    </location>
</feature>